<dbReference type="EMBL" id="LGTC01000001">
    <property type="protein sequence ID" value="KNY26881.1"/>
    <property type="molecule type" value="Genomic_DNA"/>
</dbReference>
<dbReference type="Proteomes" id="UP000036923">
    <property type="component" value="Unassembled WGS sequence"/>
</dbReference>
<dbReference type="AlphaFoldDB" id="A0A0L6JM56"/>
<evidence type="ECO:0000313" key="1">
    <source>
        <dbReference type="EMBL" id="KNY26881.1"/>
    </source>
</evidence>
<proteinExistence type="predicted"/>
<organism evidence="1 2">
    <name type="scientific">Pseudobacteroides cellulosolvens ATCC 35603 = DSM 2933</name>
    <dbReference type="NCBI Taxonomy" id="398512"/>
    <lineage>
        <taxon>Bacteria</taxon>
        <taxon>Bacillati</taxon>
        <taxon>Bacillota</taxon>
        <taxon>Clostridia</taxon>
        <taxon>Eubacteriales</taxon>
        <taxon>Oscillospiraceae</taxon>
        <taxon>Pseudobacteroides</taxon>
    </lineage>
</organism>
<sequence length="70" mass="8218">MRIKETTFKSESNLIIYITEEESNNSEIISRIDEYKKKYKSISVFISGKADIKGVLKKMIIERSEISNHY</sequence>
<keyword evidence="2" id="KW-1185">Reference proteome</keyword>
<evidence type="ECO:0000313" key="2">
    <source>
        <dbReference type="Proteomes" id="UP000036923"/>
    </source>
</evidence>
<protein>
    <submittedName>
        <fullName evidence="1">Uncharacterized protein</fullName>
    </submittedName>
</protein>
<reference evidence="2" key="1">
    <citation type="submission" date="2015-07" db="EMBL/GenBank/DDBJ databases">
        <title>Near-Complete Genome Sequence of the Cellulolytic Bacterium Bacteroides (Pseudobacteroides) cellulosolvens ATCC 35603.</title>
        <authorList>
            <person name="Dassa B."/>
            <person name="Utturkar S.M."/>
            <person name="Klingeman D.M."/>
            <person name="Hurt R.A."/>
            <person name="Keller M."/>
            <person name="Xu J."/>
            <person name="Reddy Y.H.K."/>
            <person name="Borovok I."/>
            <person name="Grinberg I.R."/>
            <person name="Lamed R."/>
            <person name="Zhivin O."/>
            <person name="Bayer E.A."/>
            <person name="Brown S.D."/>
        </authorList>
    </citation>
    <scope>NUCLEOTIDE SEQUENCE [LARGE SCALE GENOMIC DNA]</scope>
    <source>
        <strain evidence="2">DSM 2933</strain>
    </source>
</reference>
<dbReference type="RefSeq" id="WP_036947166.1">
    <property type="nucleotide sequence ID" value="NZ_KN050764.1"/>
</dbReference>
<name>A0A0L6JM56_9FIRM</name>
<accession>A0A0L6JM56</accession>
<comment type="caution">
    <text evidence="1">The sequence shown here is derived from an EMBL/GenBank/DDBJ whole genome shotgun (WGS) entry which is preliminary data.</text>
</comment>
<gene>
    <name evidence="1" type="ORF">Bccel_2146</name>
</gene>
<dbReference type="STRING" id="398512.Bccel_2146"/>